<dbReference type="EMBL" id="BSEV01000005">
    <property type="protein sequence ID" value="GLK09610.1"/>
    <property type="molecule type" value="Genomic_DNA"/>
</dbReference>
<evidence type="ECO:0000256" key="2">
    <source>
        <dbReference type="ARBA" id="ARBA00023125"/>
    </source>
</evidence>
<evidence type="ECO:0000259" key="5">
    <source>
        <dbReference type="PROSITE" id="PS50977"/>
    </source>
</evidence>
<accession>A0A9W6MD69</accession>
<dbReference type="InterPro" id="IPR036271">
    <property type="entry name" value="Tet_transcr_reg_TetR-rel_C_sf"/>
</dbReference>
<dbReference type="GO" id="GO:0000976">
    <property type="term" value="F:transcription cis-regulatory region binding"/>
    <property type="evidence" value="ECO:0007669"/>
    <property type="project" value="TreeGrafter"/>
</dbReference>
<dbReference type="Gene3D" id="1.10.357.10">
    <property type="entry name" value="Tetracycline Repressor, domain 2"/>
    <property type="match status" value="1"/>
</dbReference>
<evidence type="ECO:0000256" key="1">
    <source>
        <dbReference type="ARBA" id="ARBA00023015"/>
    </source>
</evidence>
<dbReference type="InterPro" id="IPR023772">
    <property type="entry name" value="DNA-bd_HTH_TetR-type_CS"/>
</dbReference>
<dbReference type="AlphaFoldDB" id="A0A9W6MD69"/>
<proteinExistence type="predicted"/>
<name>A0A9W6MD69_9ACTN</name>
<feature type="DNA-binding region" description="H-T-H motif" evidence="4">
    <location>
        <begin position="37"/>
        <end position="56"/>
    </location>
</feature>
<dbReference type="Pfam" id="PF00440">
    <property type="entry name" value="TetR_N"/>
    <property type="match status" value="1"/>
</dbReference>
<dbReference type="Pfam" id="PF21597">
    <property type="entry name" value="TetR_C_43"/>
    <property type="match status" value="1"/>
</dbReference>
<dbReference type="PROSITE" id="PS50977">
    <property type="entry name" value="HTH_TETR_2"/>
    <property type="match status" value="1"/>
</dbReference>
<dbReference type="InterPro" id="IPR009057">
    <property type="entry name" value="Homeodomain-like_sf"/>
</dbReference>
<organism evidence="6 7">
    <name type="scientific">Streptosporangium carneum</name>
    <dbReference type="NCBI Taxonomy" id="47481"/>
    <lineage>
        <taxon>Bacteria</taxon>
        <taxon>Bacillati</taxon>
        <taxon>Actinomycetota</taxon>
        <taxon>Actinomycetes</taxon>
        <taxon>Streptosporangiales</taxon>
        <taxon>Streptosporangiaceae</taxon>
        <taxon>Streptosporangium</taxon>
    </lineage>
</organism>
<evidence type="ECO:0000313" key="6">
    <source>
        <dbReference type="EMBL" id="GLK09610.1"/>
    </source>
</evidence>
<dbReference type="SUPFAM" id="SSF46689">
    <property type="entry name" value="Homeodomain-like"/>
    <property type="match status" value="1"/>
</dbReference>
<reference evidence="6" key="1">
    <citation type="journal article" date="2014" name="Int. J. Syst. Evol. Microbiol.">
        <title>Complete genome sequence of Corynebacterium casei LMG S-19264T (=DSM 44701T), isolated from a smear-ripened cheese.</title>
        <authorList>
            <consortium name="US DOE Joint Genome Institute (JGI-PGF)"/>
            <person name="Walter F."/>
            <person name="Albersmeier A."/>
            <person name="Kalinowski J."/>
            <person name="Ruckert C."/>
        </authorList>
    </citation>
    <scope>NUCLEOTIDE SEQUENCE</scope>
    <source>
        <strain evidence="6">VKM Ac-2007</strain>
    </source>
</reference>
<reference evidence="6" key="2">
    <citation type="submission" date="2023-01" db="EMBL/GenBank/DDBJ databases">
        <authorList>
            <person name="Sun Q."/>
            <person name="Evtushenko L."/>
        </authorList>
    </citation>
    <scope>NUCLEOTIDE SEQUENCE</scope>
    <source>
        <strain evidence="6">VKM Ac-2007</strain>
    </source>
</reference>
<keyword evidence="3" id="KW-0804">Transcription</keyword>
<dbReference type="PANTHER" id="PTHR30055">
    <property type="entry name" value="HTH-TYPE TRANSCRIPTIONAL REGULATOR RUTR"/>
    <property type="match status" value="1"/>
</dbReference>
<keyword evidence="1" id="KW-0805">Transcription regulation</keyword>
<comment type="caution">
    <text evidence="6">The sequence shown here is derived from an EMBL/GenBank/DDBJ whole genome shotgun (WGS) entry which is preliminary data.</text>
</comment>
<dbReference type="SUPFAM" id="SSF48498">
    <property type="entry name" value="Tetracyclin repressor-like, C-terminal domain"/>
    <property type="match status" value="1"/>
</dbReference>
<keyword evidence="2 4" id="KW-0238">DNA-binding</keyword>
<dbReference type="GO" id="GO:0003700">
    <property type="term" value="F:DNA-binding transcription factor activity"/>
    <property type="evidence" value="ECO:0007669"/>
    <property type="project" value="TreeGrafter"/>
</dbReference>
<dbReference type="Proteomes" id="UP001143474">
    <property type="component" value="Unassembled WGS sequence"/>
</dbReference>
<dbReference type="PROSITE" id="PS01081">
    <property type="entry name" value="HTH_TETR_1"/>
    <property type="match status" value="1"/>
</dbReference>
<evidence type="ECO:0000256" key="3">
    <source>
        <dbReference type="ARBA" id="ARBA00023163"/>
    </source>
</evidence>
<dbReference type="InterPro" id="IPR049445">
    <property type="entry name" value="TetR_SbtR-like_C"/>
</dbReference>
<gene>
    <name evidence="6" type="ORF">GCM10017600_30160</name>
</gene>
<dbReference type="PANTHER" id="PTHR30055:SF234">
    <property type="entry name" value="HTH-TYPE TRANSCRIPTIONAL REGULATOR BETI"/>
    <property type="match status" value="1"/>
</dbReference>
<evidence type="ECO:0000256" key="4">
    <source>
        <dbReference type="PROSITE-ProRule" id="PRU00335"/>
    </source>
</evidence>
<sequence>MTPTDDPTPLRADARRNRERILAAAEAVFAERGPSASTEEVAARAGVAIGTVFRHFPTKNDLLGAIVKTFMARLTEEADALADHGDPRTALFTFFTRMVEEAAAKRTVVDLLAGAGVDMGVAKPVQTFREAIGTLLARAQGAGAVRQEIRPDEVVALLTAACQVALQAGWDPGLRRRTLKIIFEGLRPKDDG</sequence>
<keyword evidence="7" id="KW-1185">Reference proteome</keyword>
<feature type="domain" description="HTH tetR-type" evidence="5">
    <location>
        <begin position="15"/>
        <end position="74"/>
    </location>
</feature>
<protein>
    <submittedName>
        <fullName evidence="6">TetR family transcriptional regulator</fullName>
    </submittedName>
</protein>
<evidence type="ECO:0000313" key="7">
    <source>
        <dbReference type="Proteomes" id="UP001143474"/>
    </source>
</evidence>
<dbReference type="InterPro" id="IPR001647">
    <property type="entry name" value="HTH_TetR"/>
</dbReference>
<dbReference type="InterPro" id="IPR050109">
    <property type="entry name" value="HTH-type_TetR-like_transc_reg"/>
</dbReference>
<dbReference type="PRINTS" id="PR00455">
    <property type="entry name" value="HTHTETR"/>
</dbReference>
<dbReference type="RefSeq" id="WP_271218059.1">
    <property type="nucleotide sequence ID" value="NZ_BAAAVD010000045.1"/>
</dbReference>